<dbReference type="EMBL" id="JAUIZM010000031">
    <property type="protein sequence ID" value="KAK1351527.1"/>
    <property type="molecule type" value="Genomic_DNA"/>
</dbReference>
<dbReference type="InterPro" id="IPR008545">
    <property type="entry name" value="Web"/>
</dbReference>
<dbReference type="GO" id="GO:0009904">
    <property type="term" value="P:chloroplast accumulation movement"/>
    <property type="evidence" value="ECO:0007669"/>
    <property type="project" value="TreeGrafter"/>
</dbReference>
<evidence type="ECO:0000256" key="3">
    <source>
        <dbReference type="SAM" id="Coils"/>
    </source>
</evidence>
<reference evidence="5" key="2">
    <citation type="submission" date="2023-05" db="EMBL/GenBank/DDBJ databases">
        <authorList>
            <person name="Schelkunov M.I."/>
        </authorList>
    </citation>
    <scope>NUCLEOTIDE SEQUENCE</scope>
    <source>
        <strain evidence="5">Hsosn_3</strain>
        <tissue evidence="5">Leaf</tissue>
    </source>
</reference>
<comment type="similarity">
    <text evidence="1">Belongs to the WEB family.</text>
</comment>
<evidence type="ECO:0000256" key="4">
    <source>
        <dbReference type="SAM" id="MobiDB-lite"/>
    </source>
</evidence>
<organism evidence="5 6">
    <name type="scientific">Heracleum sosnowskyi</name>
    <dbReference type="NCBI Taxonomy" id="360622"/>
    <lineage>
        <taxon>Eukaryota</taxon>
        <taxon>Viridiplantae</taxon>
        <taxon>Streptophyta</taxon>
        <taxon>Embryophyta</taxon>
        <taxon>Tracheophyta</taxon>
        <taxon>Spermatophyta</taxon>
        <taxon>Magnoliopsida</taxon>
        <taxon>eudicotyledons</taxon>
        <taxon>Gunneridae</taxon>
        <taxon>Pentapetalae</taxon>
        <taxon>asterids</taxon>
        <taxon>campanulids</taxon>
        <taxon>Apiales</taxon>
        <taxon>Apiaceae</taxon>
        <taxon>Apioideae</taxon>
        <taxon>apioid superclade</taxon>
        <taxon>Tordylieae</taxon>
        <taxon>Tordyliinae</taxon>
        <taxon>Heracleum</taxon>
    </lineage>
</organism>
<sequence length="584" mass="64838">MTAEECIISASEMQGLDDPGETKIASHDDSKKMANAEIDTSAPFDSVKEAVTRFGGIGYWKPPPISEHDLDTMDISKLEAQAMQLEKDLILKETETFHLLKDLENAKTVVENLKAKIQNEASQVTAALLPSLQDKDVKCGPVAELENQENLAVNYQQSVGQSGSCPLSTHGSILMELKQAKVNLTRTTHDLADIRATVVAYNMMIEKERNLLEKTRQRLSSSTSNLSSLDKKINQTTENLQLVKDDNAKGSSDHTMNIARELHRLNSETEQFKKISEAAKSEVSRAICEIEQTNSAIKTAEMRLIAAKTMKEAAKATEAFALAEIKALSNNQTSSNVCQDSAGRITLSLDEYYSLTSRALRAEELCKNKEMDAMLVVDEANLSQTEILKRVEEVTKEVKISKDVLEEALNRVEAANKGKLGVEEALRKWRSKYKHGKKRRSVHKSTTKLKNSHQQKSSHVVDDVNGPNIMNNDSKPILRPTLSIGQILSRKLLLAEEYDHGARADHGLAKRTVSLGQMLGKTAGDNVHYSLAEKSETRGDQNLLPAKRKKFGFSRIPLLVTKQSKRRQTSSSRVTLCRSVDVNQ</sequence>
<proteinExistence type="inferred from homology"/>
<dbReference type="Pfam" id="PF05701">
    <property type="entry name" value="WEMBL"/>
    <property type="match status" value="2"/>
</dbReference>
<keyword evidence="6" id="KW-1185">Reference proteome</keyword>
<dbReference type="Proteomes" id="UP001237642">
    <property type="component" value="Unassembled WGS sequence"/>
</dbReference>
<evidence type="ECO:0000256" key="2">
    <source>
        <dbReference type="ARBA" id="ARBA00023054"/>
    </source>
</evidence>
<evidence type="ECO:0000256" key="1">
    <source>
        <dbReference type="ARBA" id="ARBA00005485"/>
    </source>
</evidence>
<gene>
    <name evidence="5" type="ORF">POM88_054214</name>
</gene>
<name>A0AAD8LWU0_9APIA</name>
<dbReference type="AlphaFoldDB" id="A0AAD8LWU0"/>
<comment type="caution">
    <text evidence="5">The sequence shown here is derived from an EMBL/GenBank/DDBJ whole genome shotgun (WGS) entry which is preliminary data.</text>
</comment>
<accession>A0AAD8LWU0</accession>
<dbReference type="PANTHER" id="PTHR32054">
    <property type="entry name" value="HEAVY CHAIN, PUTATIVE, EXPRESSED-RELATED-RELATED"/>
    <property type="match status" value="1"/>
</dbReference>
<protein>
    <submittedName>
        <fullName evidence="5">DUF827 domain-containing protein</fullName>
    </submittedName>
</protein>
<feature type="compositionally biased region" description="Basic residues" evidence="4">
    <location>
        <begin position="435"/>
        <end position="453"/>
    </location>
</feature>
<evidence type="ECO:0000313" key="5">
    <source>
        <dbReference type="EMBL" id="KAK1351527.1"/>
    </source>
</evidence>
<dbReference type="GO" id="GO:0009903">
    <property type="term" value="P:chloroplast avoidance movement"/>
    <property type="evidence" value="ECO:0007669"/>
    <property type="project" value="TreeGrafter"/>
</dbReference>
<reference evidence="5" key="1">
    <citation type="submission" date="2023-02" db="EMBL/GenBank/DDBJ databases">
        <title>Genome of toxic invasive species Heracleum sosnowskyi carries increased number of genes despite the absence of recent whole-genome duplications.</title>
        <authorList>
            <person name="Schelkunov M."/>
            <person name="Shtratnikova V."/>
            <person name="Makarenko M."/>
            <person name="Klepikova A."/>
            <person name="Omelchenko D."/>
            <person name="Novikova G."/>
            <person name="Obukhova E."/>
            <person name="Bogdanov V."/>
            <person name="Penin A."/>
            <person name="Logacheva M."/>
        </authorList>
    </citation>
    <scope>NUCLEOTIDE SEQUENCE</scope>
    <source>
        <strain evidence="5">Hsosn_3</strain>
        <tissue evidence="5">Leaf</tissue>
    </source>
</reference>
<dbReference type="GO" id="GO:0005829">
    <property type="term" value="C:cytosol"/>
    <property type="evidence" value="ECO:0007669"/>
    <property type="project" value="TreeGrafter"/>
</dbReference>
<feature type="coiled-coil region" evidence="3">
    <location>
        <begin position="205"/>
        <end position="246"/>
    </location>
</feature>
<keyword evidence="2 3" id="KW-0175">Coiled coil</keyword>
<dbReference type="PANTHER" id="PTHR32054:SF4">
    <property type="entry name" value="OS07G0677900 PROTEIN"/>
    <property type="match status" value="1"/>
</dbReference>
<feature type="region of interest" description="Disordered" evidence="4">
    <location>
        <begin position="435"/>
        <end position="474"/>
    </location>
</feature>
<feature type="coiled-coil region" evidence="3">
    <location>
        <begin position="75"/>
        <end position="123"/>
    </location>
</feature>
<evidence type="ECO:0000313" key="6">
    <source>
        <dbReference type="Proteomes" id="UP001237642"/>
    </source>
</evidence>